<dbReference type="EMBL" id="JABSTQ010009654">
    <property type="protein sequence ID" value="KAG0427106.1"/>
    <property type="molecule type" value="Genomic_DNA"/>
</dbReference>
<organism evidence="1 2">
    <name type="scientific">Ixodes persulcatus</name>
    <name type="common">Taiga tick</name>
    <dbReference type="NCBI Taxonomy" id="34615"/>
    <lineage>
        <taxon>Eukaryota</taxon>
        <taxon>Metazoa</taxon>
        <taxon>Ecdysozoa</taxon>
        <taxon>Arthropoda</taxon>
        <taxon>Chelicerata</taxon>
        <taxon>Arachnida</taxon>
        <taxon>Acari</taxon>
        <taxon>Parasitiformes</taxon>
        <taxon>Ixodida</taxon>
        <taxon>Ixodoidea</taxon>
        <taxon>Ixodidae</taxon>
        <taxon>Ixodinae</taxon>
        <taxon>Ixodes</taxon>
    </lineage>
</organism>
<sequence length="102" mass="11193">MKPRKMRLALGLWLALVAVTIPPTVQAFVSCSPNPCKNGASCVSSNPTGESHCKEREQERRPAQRDGRVVGSESAPEQGRFYLDAVAFAEKSRRDEKSVDGF</sequence>
<protein>
    <submittedName>
        <fullName evidence="1">Uncharacterized protein</fullName>
    </submittedName>
</protein>
<evidence type="ECO:0000313" key="2">
    <source>
        <dbReference type="Proteomes" id="UP000805193"/>
    </source>
</evidence>
<proteinExistence type="predicted"/>
<dbReference type="Proteomes" id="UP000805193">
    <property type="component" value="Unassembled WGS sequence"/>
</dbReference>
<comment type="caution">
    <text evidence="1">The sequence shown here is derived from an EMBL/GenBank/DDBJ whole genome shotgun (WGS) entry which is preliminary data.</text>
</comment>
<gene>
    <name evidence="1" type="ORF">HPB47_025780</name>
</gene>
<name>A0AC60Q0U3_IXOPE</name>
<keyword evidence="2" id="KW-1185">Reference proteome</keyword>
<accession>A0AC60Q0U3</accession>
<reference evidence="1 2" key="1">
    <citation type="journal article" date="2020" name="Cell">
        <title>Large-Scale Comparative Analyses of Tick Genomes Elucidate Their Genetic Diversity and Vector Capacities.</title>
        <authorList>
            <consortium name="Tick Genome and Microbiome Consortium (TIGMIC)"/>
            <person name="Jia N."/>
            <person name="Wang J."/>
            <person name="Shi W."/>
            <person name="Du L."/>
            <person name="Sun Y."/>
            <person name="Zhan W."/>
            <person name="Jiang J.F."/>
            <person name="Wang Q."/>
            <person name="Zhang B."/>
            <person name="Ji P."/>
            <person name="Bell-Sakyi L."/>
            <person name="Cui X.M."/>
            <person name="Yuan T.T."/>
            <person name="Jiang B.G."/>
            <person name="Yang W.F."/>
            <person name="Lam T.T."/>
            <person name="Chang Q.C."/>
            <person name="Ding S.J."/>
            <person name="Wang X.J."/>
            <person name="Zhu J.G."/>
            <person name="Ruan X.D."/>
            <person name="Zhao L."/>
            <person name="Wei J.T."/>
            <person name="Ye R.Z."/>
            <person name="Que T.C."/>
            <person name="Du C.H."/>
            <person name="Zhou Y.H."/>
            <person name="Cheng J.X."/>
            <person name="Dai P.F."/>
            <person name="Guo W.B."/>
            <person name="Han X.H."/>
            <person name="Huang E.J."/>
            <person name="Li L.F."/>
            <person name="Wei W."/>
            <person name="Gao Y.C."/>
            <person name="Liu J.Z."/>
            <person name="Shao H.Z."/>
            <person name="Wang X."/>
            <person name="Wang C.C."/>
            <person name="Yang T.C."/>
            <person name="Huo Q.B."/>
            <person name="Li W."/>
            <person name="Chen H.Y."/>
            <person name="Chen S.E."/>
            <person name="Zhou L.G."/>
            <person name="Ni X.B."/>
            <person name="Tian J.H."/>
            <person name="Sheng Y."/>
            <person name="Liu T."/>
            <person name="Pan Y.S."/>
            <person name="Xia L.Y."/>
            <person name="Li J."/>
            <person name="Zhao F."/>
            <person name="Cao W.C."/>
        </authorList>
    </citation>
    <scope>NUCLEOTIDE SEQUENCE [LARGE SCALE GENOMIC DNA]</scope>
    <source>
        <strain evidence="1">Iper-2018</strain>
    </source>
</reference>
<evidence type="ECO:0000313" key="1">
    <source>
        <dbReference type="EMBL" id="KAG0427106.1"/>
    </source>
</evidence>